<evidence type="ECO:0000256" key="1">
    <source>
        <dbReference type="SAM" id="MobiDB-lite"/>
    </source>
</evidence>
<sequence>WRTIPPPPAPPVSRAAGAPPAAAPSPARRRGLPTPSSIPRPISAMVAAARRTSRSSGSRRRSWKPHSASEP</sequence>
<reference evidence="2" key="1">
    <citation type="submission" date="2020-02" db="EMBL/GenBank/DDBJ databases">
        <authorList>
            <person name="Meier V. D."/>
        </authorList>
    </citation>
    <scope>NUCLEOTIDE SEQUENCE</scope>
    <source>
        <strain evidence="2">AVDCRST_MAG18</strain>
    </source>
</reference>
<dbReference type="EMBL" id="CADCWN010000145">
    <property type="protein sequence ID" value="CAA9569713.1"/>
    <property type="molecule type" value="Genomic_DNA"/>
</dbReference>
<proteinExistence type="predicted"/>
<feature type="region of interest" description="Disordered" evidence="1">
    <location>
        <begin position="1"/>
        <end position="71"/>
    </location>
</feature>
<gene>
    <name evidence="2" type="ORF">AVDCRST_MAG18-1836</name>
</gene>
<dbReference type="AlphaFoldDB" id="A0A6J4V517"/>
<feature type="non-terminal residue" evidence="2">
    <location>
        <position position="1"/>
    </location>
</feature>
<feature type="compositionally biased region" description="Pro residues" evidence="1">
    <location>
        <begin position="1"/>
        <end position="11"/>
    </location>
</feature>
<evidence type="ECO:0000313" key="2">
    <source>
        <dbReference type="EMBL" id="CAA9569713.1"/>
    </source>
</evidence>
<accession>A0A6J4V517</accession>
<name>A0A6J4V517_9BACT</name>
<organism evidence="2">
    <name type="scientific">uncultured Thermomicrobiales bacterium</name>
    <dbReference type="NCBI Taxonomy" id="1645740"/>
    <lineage>
        <taxon>Bacteria</taxon>
        <taxon>Pseudomonadati</taxon>
        <taxon>Thermomicrobiota</taxon>
        <taxon>Thermomicrobia</taxon>
        <taxon>Thermomicrobiales</taxon>
        <taxon>environmental samples</taxon>
    </lineage>
</organism>
<feature type="compositionally biased region" description="Low complexity" evidence="1">
    <location>
        <begin position="12"/>
        <end position="26"/>
    </location>
</feature>
<feature type="non-terminal residue" evidence="2">
    <location>
        <position position="71"/>
    </location>
</feature>
<protein>
    <submittedName>
        <fullName evidence="2">Uncharacterized protein</fullName>
    </submittedName>
</protein>
<feature type="compositionally biased region" description="Basic residues" evidence="1">
    <location>
        <begin position="51"/>
        <end position="64"/>
    </location>
</feature>